<evidence type="ECO:0000313" key="2">
    <source>
        <dbReference type="Proteomes" id="UP000254808"/>
    </source>
</evidence>
<dbReference type="Proteomes" id="UP000254808">
    <property type="component" value="Chromosome"/>
</dbReference>
<name>A0A345UK90_9BACT</name>
<reference evidence="1 2" key="1">
    <citation type="submission" date="2018-03" db="EMBL/GenBank/DDBJ databases">
        <title>Phenotypic and genomic properties of Cyclonatronum proteinivorum gen. nov., sp. nov., a haloalkaliphilic bacteroidete from soda lakes possessing Na+-translocating rhodopsin.</title>
        <authorList>
            <person name="Toshchakov S.V."/>
            <person name="Korzhenkov A."/>
            <person name="Samarov N.I."/>
            <person name="Kublanov I.V."/>
            <person name="Muntyan M.S."/>
            <person name="Sorokin D.Y."/>
        </authorList>
    </citation>
    <scope>NUCLEOTIDE SEQUENCE [LARGE SCALE GENOMIC DNA]</scope>
    <source>
        <strain evidence="1 2">Omega</strain>
    </source>
</reference>
<gene>
    <name evidence="1" type="ORF">CYPRO_1641</name>
</gene>
<accession>A0A345UK90</accession>
<protein>
    <submittedName>
        <fullName evidence="1">Uncharacterized protein</fullName>
    </submittedName>
</protein>
<keyword evidence="2" id="KW-1185">Reference proteome</keyword>
<dbReference type="AlphaFoldDB" id="A0A345UK90"/>
<evidence type="ECO:0000313" key="1">
    <source>
        <dbReference type="EMBL" id="AXJ00892.1"/>
    </source>
</evidence>
<dbReference type="EMBL" id="CP027806">
    <property type="protein sequence ID" value="AXJ00892.1"/>
    <property type="molecule type" value="Genomic_DNA"/>
</dbReference>
<dbReference type="KEGG" id="cprv:CYPRO_1641"/>
<proteinExistence type="predicted"/>
<organism evidence="1 2">
    <name type="scientific">Cyclonatronum proteinivorum</name>
    <dbReference type="NCBI Taxonomy" id="1457365"/>
    <lineage>
        <taxon>Bacteria</taxon>
        <taxon>Pseudomonadati</taxon>
        <taxon>Balneolota</taxon>
        <taxon>Balneolia</taxon>
        <taxon>Balneolales</taxon>
        <taxon>Cyclonatronaceae</taxon>
        <taxon>Cyclonatronum</taxon>
    </lineage>
</organism>
<sequence length="94" mass="10019">MPDKSIRNANVLFMLSAGLALLVKNTKPVRRDMNALTGFGKELAIRSLVQHSGNGCGHHVGQGSGHDREQSEFGQVRLPAWGKAPDTANLNGNG</sequence>